<evidence type="ECO:0000259" key="2">
    <source>
        <dbReference type="Pfam" id="PF12146"/>
    </source>
</evidence>
<accession>A0ABW1YTC7</accession>
<protein>
    <submittedName>
        <fullName evidence="3">Alpha/beta fold hydrolase</fullName>
    </submittedName>
</protein>
<dbReference type="InterPro" id="IPR029058">
    <property type="entry name" value="AB_hydrolase_fold"/>
</dbReference>
<keyword evidence="4" id="KW-1185">Reference proteome</keyword>
<keyword evidence="3" id="KW-0378">Hydrolase</keyword>
<dbReference type="EMBL" id="JBHSVR010000001">
    <property type="protein sequence ID" value="MFC6635357.1"/>
    <property type="molecule type" value="Genomic_DNA"/>
</dbReference>
<dbReference type="GO" id="GO:0016787">
    <property type="term" value="F:hydrolase activity"/>
    <property type="evidence" value="ECO:0007669"/>
    <property type="project" value="UniProtKB-KW"/>
</dbReference>
<feature type="region of interest" description="Disordered" evidence="1">
    <location>
        <begin position="289"/>
        <end position="316"/>
    </location>
</feature>
<name>A0ABW1YTC7_9GAMM</name>
<dbReference type="InterPro" id="IPR022742">
    <property type="entry name" value="Hydrolase_4"/>
</dbReference>
<evidence type="ECO:0000313" key="4">
    <source>
        <dbReference type="Proteomes" id="UP001596425"/>
    </source>
</evidence>
<feature type="domain" description="Serine aminopeptidase S33" evidence="2">
    <location>
        <begin position="50"/>
        <end position="145"/>
    </location>
</feature>
<comment type="caution">
    <text evidence="3">The sequence shown here is derived from an EMBL/GenBank/DDBJ whole genome shotgun (WGS) entry which is preliminary data.</text>
</comment>
<gene>
    <name evidence="3" type="ORF">ACFQBM_18945</name>
</gene>
<dbReference type="RefSeq" id="WP_193192738.1">
    <property type="nucleotide sequence ID" value="NZ_JBHSVR010000001.1"/>
</dbReference>
<organism evidence="3 4">
    <name type="scientific">Microbulbifer taiwanensis</name>
    <dbReference type="NCBI Taxonomy" id="986746"/>
    <lineage>
        <taxon>Bacteria</taxon>
        <taxon>Pseudomonadati</taxon>
        <taxon>Pseudomonadota</taxon>
        <taxon>Gammaproteobacteria</taxon>
        <taxon>Cellvibrionales</taxon>
        <taxon>Microbulbiferaceae</taxon>
        <taxon>Microbulbifer</taxon>
    </lineage>
</organism>
<dbReference type="Gene3D" id="3.40.50.1820">
    <property type="entry name" value="alpha/beta hydrolase"/>
    <property type="match status" value="1"/>
</dbReference>
<reference evidence="4" key="1">
    <citation type="journal article" date="2019" name="Int. J. Syst. Evol. Microbiol.">
        <title>The Global Catalogue of Microorganisms (GCM) 10K type strain sequencing project: providing services to taxonomists for standard genome sequencing and annotation.</title>
        <authorList>
            <consortium name="The Broad Institute Genomics Platform"/>
            <consortium name="The Broad Institute Genome Sequencing Center for Infectious Disease"/>
            <person name="Wu L."/>
            <person name="Ma J."/>
        </authorList>
    </citation>
    <scope>NUCLEOTIDE SEQUENCE [LARGE SCALE GENOMIC DNA]</scope>
    <source>
        <strain evidence="4">CGMCC 1.13718</strain>
    </source>
</reference>
<sequence length="316" mass="35764">MPPLSHSVDCSGCSLAVSEYPAQGRAKGVVVAGHAMMANRRTLDRPRGRGLASTLAEAGLHVYTFDLRGHGQSSTAGNSHWNYDEIVRGDIPAVVDWVRARHPALRLGLLGHSLTGHASLFWLGLTPRAPVDALVLYATNLWLPQFEPTNWVWFRRRAVLFIWELLCKPLGYFPARRLRVGSEDVPLSFVADLRRWARTGSCICATDGVDYLSLRDNVRQPVLAITGEKDRFLCPLEYCQQFLAPVPDHRIYCAPNANHMTVVTRELSRPAWEHTAQWLVEQLDRPLSRQMEESVTSKNQQWRRDKKKTADDFQTQ</sequence>
<evidence type="ECO:0000313" key="3">
    <source>
        <dbReference type="EMBL" id="MFC6635357.1"/>
    </source>
</evidence>
<proteinExistence type="predicted"/>
<dbReference type="Pfam" id="PF12146">
    <property type="entry name" value="Hydrolase_4"/>
    <property type="match status" value="1"/>
</dbReference>
<dbReference type="Proteomes" id="UP001596425">
    <property type="component" value="Unassembled WGS sequence"/>
</dbReference>
<dbReference type="SUPFAM" id="SSF53474">
    <property type="entry name" value="alpha/beta-Hydrolases"/>
    <property type="match status" value="1"/>
</dbReference>
<evidence type="ECO:0000256" key="1">
    <source>
        <dbReference type="SAM" id="MobiDB-lite"/>
    </source>
</evidence>